<evidence type="ECO:0000313" key="1">
    <source>
        <dbReference type="EMBL" id="KAF8649271.1"/>
    </source>
</evidence>
<proteinExistence type="predicted"/>
<accession>A0A835ABS2</accession>
<dbReference type="AlphaFoldDB" id="A0A835ABS2"/>
<protein>
    <recommendedName>
        <fullName evidence="3">DUF1618 domain-containing protein</fullName>
    </recommendedName>
</protein>
<keyword evidence="2" id="KW-1185">Reference proteome</keyword>
<reference evidence="1" key="1">
    <citation type="submission" date="2020-07" db="EMBL/GenBank/DDBJ databases">
        <title>Genome sequence and genetic diversity analysis of an under-domesticated orphan crop, white fonio (Digitaria exilis).</title>
        <authorList>
            <person name="Bennetzen J.L."/>
            <person name="Chen S."/>
            <person name="Ma X."/>
            <person name="Wang X."/>
            <person name="Yssel A.E.J."/>
            <person name="Chaluvadi S.R."/>
            <person name="Johnson M."/>
            <person name="Gangashetty P."/>
            <person name="Hamidou F."/>
            <person name="Sanogo M.D."/>
            <person name="Zwaenepoel A."/>
            <person name="Wallace J."/>
            <person name="Van De Peer Y."/>
            <person name="Van Deynze A."/>
        </authorList>
    </citation>
    <scope>NUCLEOTIDE SEQUENCE</scope>
    <source>
        <tissue evidence="1">Leaves</tissue>
    </source>
</reference>
<evidence type="ECO:0008006" key="3">
    <source>
        <dbReference type="Google" id="ProtNLM"/>
    </source>
</evidence>
<dbReference type="Proteomes" id="UP000636709">
    <property type="component" value="Unassembled WGS sequence"/>
</dbReference>
<gene>
    <name evidence="1" type="ORF">HU200_064366</name>
</gene>
<evidence type="ECO:0000313" key="2">
    <source>
        <dbReference type="Proteomes" id="UP000636709"/>
    </source>
</evidence>
<organism evidence="1 2">
    <name type="scientific">Digitaria exilis</name>
    <dbReference type="NCBI Taxonomy" id="1010633"/>
    <lineage>
        <taxon>Eukaryota</taxon>
        <taxon>Viridiplantae</taxon>
        <taxon>Streptophyta</taxon>
        <taxon>Embryophyta</taxon>
        <taxon>Tracheophyta</taxon>
        <taxon>Spermatophyta</taxon>
        <taxon>Magnoliopsida</taxon>
        <taxon>Liliopsida</taxon>
        <taxon>Poales</taxon>
        <taxon>Poaceae</taxon>
        <taxon>PACMAD clade</taxon>
        <taxon>Panicoideae</taxon>
        <taxon>Panicodae</taxon>
        <taxon>Paniceae</taxon>
        <taxon>Anthephorinae</taxon>
        <taxon>Digitaria</taxon>
    </lineage>
</organism>
<comment type="caution">
    <text evidence="1">The sequence shown here is derived from an EMBL/GenBank/DDBJ whole genome shotgun (WGS) entry which is preliminary data.</text>
</comment>
<sequence>MASHRASTAIPRLLMSSSAASASPRFSSAASPRFSSAASASSRFSSAASASASPRFSSAASASPRFLSPSPRLLGYFHYPGRMRDLAGSLYPTRSEPGVRFEPHAAASAKLSLDFLPGDAADTMVGFPSFLVCDPMSRSHVLLPRMPSAASEDGCLVGAAILSRANYINFEFDAVFITLQGERLRPWIASFQDSKCGWIKLPWSKVTMDFNRLLLEQRCVHATGSMPELTSKPVKTMWLSDIDPGHTERVFIRTTGFGRFSYNLNTGKLDTLKTDDGMVYGDPIFSYFAPTDGEFQ</sequence>
<name>A0A835ABS2_9POAL</name>
<dbReference type="EMBL" id="JACEFO010002774">
    <property type="protein sequence ID" value="KAF8649271.1"/>
    <property type="molecule type" value="Genomic_DNA"/>
</dbReference>